<organism evidence="2 3">
    <name type="scientific">Cercopithifilaria johnstoni</name>
    <dbReference type="NCBI Taxonomy" id="2874296"/>
    <lineage>
        <taxon>Eukaryota</taxon>
        <taxon>Metazoa</taxon>
        <taxon>Ecdysozoa</taxon>
        <taxon>Nematoda</taxon>
        <taxon>Chromadorea</taxon>
        <taxon>Rhabditida</taxon>
        <taxon>Spirurina</taxon>
        <taxon>Spiruromorpha</taxon>
        <taxon>Filarioidea</taxon>
        <taxon>Onchocercidae</taxon>
        <taxon>Cercopithifilaria</taxon>
    </lineage>
</organism>
<dbReference type="AlphaFoldDB" id="A0A8J2MVU1"/>
<reference evidence="2" key="1">
    <citation type="submission" date="2021-09" db="EMBL/GenBank/DDBJ databases">
        <authorList>
            <consortium name="Pathogen Informatics"/>
        </authorList>
    </citation>
    <scope>NUCLEOTIDE SEQUENCE</scope>
</reference>
<comment type="caution">
    <text evidence="2">The sequence shown here is derived from an EMBL/GenBank/DDBJ whole genome shotgun (WGS) entry which is preliminary data.</text>
</comment>
<keyword evidence="1" id="KW-0812">Transmembrane</keyword>
<evidence type="ECO:0000313" key="3">
    <source>
        <dbReference type="Proteomes" id="UP000746747"/>
    </source>
</evidence>
<dbReference type="OrthoDB" id="5852176at2759"/>
<dbReference type="Proteomes" id="UP000746747">
    <property type="component" value="Unassembled WGS sequence"/>
</dbReference>
<evidence type="ECO:0000313" key="2">
    <source>
        <dbReference type="EMBL" id="CAG9540950.1"/>
    </source>
</evidence>
<name>A0A8J2MVU1_9BILA</name>
<evidence type="ECO:0000256" key="1">
    <source>
        <dbReference type="SAM" id="Phobius"/>
    </source>
</evidence>
<protein>
    <submittedName>
        <fullName evidence="2">Uncharacterized protein</fullName>
    </submittedName>
</protein>
<feature type="transmembrane region" description="Helical" evidence="1">
    <location>
        <begin position="84"/>
        <end position="107"/>
    </location>
</feature>
<proteinExistence type="predicted"/>
<keyword evidence="3" id="KW-1185">Reference proteome</keyword>
<sequence length="114" mass="12690">MNNFEDNHQKVPPSYEAAIDSNTSVGGSFPPFPQPAYIPQTVNPTLSNFSTMHPNPQAVILGVPAYGRYGYPMIFPNAMQSRTILTTFVIFAIISISAFVTLCIVILKWRIRLQ</sequence>
<dbReference type="EMBL" id="CAKAEH010002060">
    <property type="protein sequence ID" value="CAG9540950.1"/>
    <property type="molecule type" value="Genomic_DNA"/>
</dbReference>
<keyword evidence="1" id="KW-0472">Membrane</keyword>
<gene>
    <name evidence="2" type="ORF">CJOHNSTONI_LOCUS10419</name>
</gene>
<keyword evidence="1" id="KW-1133">Transmembrane helix</keyword>
<accession>A0A8J2MVU1</accession>